<organism evidence="1 2">
    <name type="scientific">Peptoniphilus porci</name>
    <dbReference type="NCBI Taxonomy" id="2652280"/>
    <lineage>
        <taxon>Bacteria</taxon>
        <taxon>Bacillati</taxon>
        <taxon>Bacillota</taxon>
        <taxon>Tissierellia</taxon>
        <taxon>Tissierellales</taxon>
        <taxon>Peptoniphilaceae</taxon>
        <taxon>Peptoniphilus</taxon>
    </lineage>
</organism>
<dbReference type="Gene3D" id="2.60.120.10">
    <property type="entry name" value="Jelly Rolls"/>
    <property type="match status" value="1"/>
</dbReference>
<keyword evidence="2" id="KW-1185">Reference proteome</keyword>
<gene>
    <name evidence="1" type="ORF">BIV18_00210</name>
</gene>
<dbReference type="InterPro" id="IPR014710">
    <property type="entry name" value="RmlC-like_jellyroll"/>
</dbReference>
<dbReference type="AlphaFoldDB" id="A0A1U7LXD4"/>
<protein>
    <submittedName>
        <fullName evidence="1">DUF1637 domain-containing protein</fullName>
    </submittedName>
</protein>
<name>A0A1U7LXD4_9FIRM</name>
<accession>A0A848RHF4</accession>
<reference evidence="1 2" key="1">
    <citation type="journal article" date="2016" name="Appl. Environ. Microbiol.">
        <title>Function and Phylogeny of Bacterial Butyryl Coenzyme A:Acetate Transferases and Their Diversity in the Proximal Colon of Swine.</title>
        <authorList>
            <person name="Trachsel J."/>
            <person name="Bayles D.O."/>
            <person name="Looft T."/>
            <person name="Levine U.Y."/>
            <person name="Allen H.K."/>
        </authorList>
    </citation>
    <scope>NUCLEOTIDE SEQUENCE [LARGE SCALE GENOMIC DNA]</scope>
    <source>
        <strain evidence="1 2">35-6-1</strain>
    </source>
</reference>
<dbReference type="STRING" id="1465756.BIV18_00210"/>
<dbReference type="Proteomes" id="UP000187166">
    <property type="component" value="Unassembled WGS sequence"/>
</dbReference>
<dbReference type="eggNOG" id="COG1917">
    <property type="taxonomic scope" value="Bacteria"/>
</dbReference>
<dbReference type="SUPFAM" id="SSF51182">
    <property type="entry name" value="RmlC-like cupins"/>
    <property type="match status" value="1"/>
</dbReference>
<evidence type="ECO:0000313" key="2">
    <source>
        <dbReference type="Proteomes" id="UP000187166"/>
    </source>
</evidence>
<evidence type="ECO:0000313" key="1">
    <source>
        <dbReference type="EMBL" id="OLR64091.1"/>
    </source>
</evidence>
<sequence length="95" mass="10632">MIGYVGSMPGKVFSENEFTLVKKVLASGETIDKHNHPGFTVLVTIVKGEIKVILNDDEDRKFTPGKVLKFDGENYITIEAIEPSEFFVTLIKKDN</sequence>
<comment type="caution">
    <text evidence="1">The sequence shown here is derived from an EMBL/GenBank/DDBJ whole genome shotgun (WGS) entry which is preliminary data.</text>
</comment>
<proteinExistence type="predicted"/>
<dbReference type="InterPro" id="IPR011051">
    <property type="entry name" value="RmlC_Cupin_sf"/>
</dbReference>
<dbReference type="EMBL" id="MJIH01000001">
    <property type="protein sequence ID" value="OLR64091.1"/>
    <property type="molecule type" value="Genomic_DNA"/>
</dbReference>
<accession>A0A1U7LXD4</accession>
<dbReference type="RefSeq" id="WP_075658553.1">
    <property type="nucleotide sequence ID" value="NZ_JABDSR010000004.1"/>
</dbReference>